<sequence>MSSTGVSVETQGAVRLLRLDNPARKNALTSQIYEALIAELKAADEDESVRALVFTGSSKVFCSGNDLDDFLENPIRDSEHPVYRFMQQFNRLQKPVVAAVEGHGVGIGCTLLMHCDLVVAGESSWLQMPFVYLGICPEFASTWILPQLAGRQKASELLLLGERLEAKAAASAGLINRVVADGEALASALAYAERLASAPPKAMQAAKKLMRQSEQTAIDGAMSRELDQLVTALQGEEFAAAVNAFKARKTVKQSHTGSS</sequence>
<comment type="subcellular location">
    <subcellularLocation>
        <location evidence="1">Peroxisome</location>
    </subcellularLocation>
</comment>
<dbReference type="Gene3D" id="3.90.226.10">
    <property type="entry name" value="2-enoyl-CoA Hydratase, Chain A, domain 1"/>
    <property type="match status" value="1"/>
</dbReference>
<accession>A0A1N6R3M3</accession>
<evidence type="ECO:0000256" key="1">
    <source>
        <dbReference type="ARBA" id="ARBA00004275"/>
    </source>
</evidence>
<keyword evidence="2" id="KW-0576">Peroxisome</keyword>
<evidence type="ECO:0000256" key="3">
    <source>
        <dbReference type="ARBA" id="ARBA00023235"/>
    </source>
</evidence>
<dbReference type="PANTHER" id="PTHR43684:SF1">
    <property type="entry name" value="ENOYL-COA DELTA ISOMERASE 2"/>
    <property type="match status" value="1"/>
</dbReference>
<gene>
    <name evidence="4" type="ORF">SAMN05421647_10396</name>
</gene>
<evidence type="ECO:0000313" key="4">
    <source>
        <dbReference type="EMBL" id="SIQ23530.1"/>
    </source>
</evidence>
<dbReference type="STRING" id="49186.SAMN05421647_10396"/>
<dbReference type="EMBL" id="FTMN01000003">
    <property type="protein sequence ID" value="SIQ23530.1"/>
    <property type="molecule type" value="Genomic_DNA"/>
</dbReference>
<dbReference type="SUPFAM" id="SSF52096">
    <property type="entry name" value="ClpP/crotonase"/>
    <property type="match status" value="1"/>
</dbReference>
<dbReference type="AlphaFoldDB" id="A0A1N6R3M3"/>
<dbReference type="GO" id="GO:0004165">
    <property type="term" value="F:delta(3)-delta(2)-enoyl-CoA isomerase activity"/>
    <property type="evidence" value="ECO:0007669"/>
    <property type="project" value="UniProtKB-ARBA"/>
</dbReference>
<dbReference type="PANTHER" id="PTHR43684">
    <property type="match status" value="1"/>
</dbReference>
<dbReference type="InterPro" id="IPR001753">
    <property type="entry name" value="Enoyl-CoA_hydra/iso"/>
</dbReference>
<dbReference type="InterPro" id="IPR051053">
    <property type="entry name" value="ECH/Chromodomain_protein"/>
</dbReference>
<dbReference type="Proteomes" id="UP000186895">
    <property type="component" value="Unassembled WGS sequence"/>
</dbReference>
<proteinExistence type="predicted"/>
<dbReference type="Pfam" id="PF00378">
    <property type="entry name" value="ECH_1"/>
    <property type="match status" value="1"/>
</dbReference>
<evidence type="ECO:0000256" key="2">
    <source>
        <dbReference type="ARBA" id="ARBA00023140"/>
    </source>
</evidence>
<dbReference type="InterPro" id="IPR029045">
    <property type="entry name" value="ClpP/crotonase-like_dom_sf"/>
</dbReference>
<reference evidence="5" key="1">
    <citation type="submission" date="2017-01" db="EMBL/GenBank/DDBJ databases">
        <authorList>
            <person name="Varghese N."/>
            <person name="Submissions S."/>
        </authorList>
    </citation>
    <scope>NUCLEOTIDE SEQUENCE [LARGE SCALE GENOMIC DNA]</scope>
    <source>
        <strain evidence="5">DSM 7027</strain>
    </source>
</reference>
<protein>
    <submittedName>
        <fullName evidence="4">Enoyl-CoA hydratase</fullName>
    </submittedName>
</protein>
<dbReference type="RefSeq" id="WP_076462269.1">
    <property type="nucleotide sequence ID" value="NZ_FTMN01000003.1"/>
</dbReference>
<evidence type="ECO:0000313" key="5">
    <source>
        <dbReference type="Proteomes" id="UP000186895"/>
    </source>
</evidence>
<dbReference type="CDD" id="cd06558">
    <property type="entry name" value="crotonase-like"/>
    <property type="match status" value="1"/>
</dbReference>
<keyword evidence="3" id="KW-0413">Isomerase</keyword>
<organism evidence="4 5">
    <name type="scientific">Marinobacterium stanieri</name>
    <dbReference type="NCBI Taxonomy" id="49186"/>
    <lineage>
        <taxon>Bacteria</taxon>
        <taxon>Pseudomonadati</taxon>
        <taxon>Pseudomonadota</taxon>
        <taxon>Gammaproteobacteria</taxon>
        <taxon>Oceanospirillales</taxon>
        <taxon>Oceanospirillaceae</taxon>
        <taxon>Marinobacterium</taxon>
    </lineage>
</organism>
<name>A0A1N6R3M3_9GAMM</name>
<keyword evidence="5" id="KW-1185">Reference proteome</keyword>